<organism evidence="1">
    <name type="scientific">marine sediment metagenome</name>
    <dbReference type="NCBI Taxonomy" id="412755"/>
    <lineage>
        <taxon>unclassified sequences</taxon>
        <taxon>metagenomes</taxon>
        <taxon>ecological metagenomes</taxon>
    </lineage>
</organism>
<accession>A0A0F9T3B7</accession>
<protein>
    <submittedName>
        <fullName evidence="1">Uncharacterized protein</fullName>
    </submittedName>
</protein>
<sequence>MALLNSFYKVDDRVTVLCLKDSDGCLDLILATDRDSHTAANIAEHSVQIVGIHQMNADNFICLIGFDPHSYFSWKISDYHIKSHNIDTKFLNHKAAYIVPGMIWVPKPAMVAGQLHLSGPGGQWCAICPKFIQYAESNLPNGDFICRSCRITKAYQVTPYLKKKNINPADVDWIKS</sequence>
<evidence type="ECO:0000313" key="1">
    <source>
        <dbReference type="EMBL" id="KKN43541.1"/>
    </source>
</evidence>
<dbReference type="AlphaFoldDB" id="A0A0F9T3B7"/>
<reference evidence="1" key="1">
    <citation type="journal article" date="2015" name="Nature">
        <title>Complex archaea that bridge the gap between prokaryotes and eukaryotes.</title>
        <authorList>
            <person name="Spang A."/>
            <person name="Saw J.H."/>
            <person name="Jorgensen S.L."/>
            <person name="Zaremba-Niedzwiedzka K."/>
            <person name="Martijn J."/>
            <person name="Lind A.E."/>
            <person name="van Eijk R."/>
            <person name="Schleper C."/>
            <person name="Guy L."/>
            <person name="Ettema T.J."/>
        </authorList>
    </citation>
    <scope>NUCLEOTIDE SEQUENCE</scope>
</reference>
<dbReference type="EMBL" id="LAZR01001504">
    <property type="protein sequence ID" value="KKN43541.1"/>
    <property type="molecule type" value="Genomic_DNA"/>
</dbReference>
<gene>
    <name evidence="1" type="ORF">LCGC14_0701880</name>
</gene>
<comment type="caution">
    <text evidence="1">The sequence shown here is derived from an EMBL/GenBank/DDBJ whole genome shotgun (WGS) entry which is preliminary data.</text>
</comment>
<name>A0A0F9T3B7_9ZZZZ</name>
<proteinExistence type="predicted"/>